<keyword evidence="5" id="KW-1185">Reference proteome</keyword>
<organism evidence="4 5">
    <name type="scientific">Daphnia galeata</name>
    <dbReference type="NCBI Taxonomy" id="27404"/>
    <lineage>
        <taxon>Eukaryota</taxon>
        <taxon>Metazoa</taxon>
        <taxon>Ecdysozoa</taxon>
        <taxon>Arthropoda</taxon>
        <taxon>Crustacea</taxon>
        <taxon>Branchiopoda</taxon>
        <taxon>Diplostraca</taxon>
        <taxon>Cladocera</taxon>
        <taxon>Anomopoda</taxon>
        <taxon>Daphniidae</taxon>
        <taxon>Daphnia</taxon>
    </lineage>
</organism>
<feature type="compositionally biased region" description="Polar residues" evidence="2">
    <location>
        <begin position="438"/>
        <end position="455"/>
    </location>
</feature>
<feature type="compositionally biased region" description="Polar residues" evidence="2">
    <location>
        <begin position="353"/>
        <end position="371"/>
    </location>
</feature>
<dbReference type="InterPro" id="IPR001878">
    <property type="entry name" value="Znf_CCHC"/>
</dbReference>
<dbReference type="Pfam" id="PF00098">
    <property type="entry name" value="zf-CCHC"/>
    <property type="match status" value="1"/>
</dbReference>
<evidence type="ECO:0000313" key="4">
    <source>
        <dbReference type="EMBL" id="CAH0104765.1"/>
    </source>
</evidence>
<comment type="caution">
    <text evidence="4">The sequence shown here is derived from an EMBL/GenBank/DDBJ whole genome shotgun (WGS) entry which is preliminary data.</text>
</comment>
<proteinExistence type="predicted"/>
<dbReference type="EMBL" id="CAKKLH010000155">
    <property type="protein sequence ID" value="CAH0104765.1"/>
    <property type="molecule type" value="Genomic_DNA"/>
</dbReference>
<dbReference type="PANTHER" id="PTHR33194:SF4">
    <property type="entry name" value="CCHC-TYPE DOMAIN-CONTAINING PROTEIN"/>
    <property type="match status" value="1"/>
</dbReference>
<evidence type="ECO:0000256" key="1">
    <source>
        <dbReference type="PROSITE-ProRule" id="PRU00047"/>
    </source>
</evidence>
<accession>A0A8J2WEZ1</accession>
<dbReference type="GO" id="GO:0003676">
    <property type="term" value="F:nucleic acid binding"/>
    <property type="evidence" value="ECO:0007669"/>
    <property type="project" value="InterPro"/>
</dbReference>
<protein>
    <recommendedName>
        <fullName evidence="3">CCHC-type domain-containing protein</fullName>
    </recommendedName>
</protein>
<dbReference type="PROSITE" id="PS50158">
    <property type="entry name" value="ZF_CCHC"/>
    <property type="match status" value="1"/>
</dbReference>
<keyword evidence="1" id="KW-0862">Zinc</keyword>
<feature type="compositionally biased region" description="Low complexity" evidence="2">
    <location>
        <begin position="334"/>
        <end position="346"/>
    </location>
</feature>
<dbReference type="CDD" id="cd00303">
    <property type="entry name" value="retropepsin_like"/>
    <property type="match status" value="1"/>
</dbReference>
<dbReference type="InterPro" id="IPR036875">
    <property type="entry name" value="Znf_CCHC_sf"/>
</dbReference>
<reference evidence="4" key="1">
    <citation type="submission" date="2021-11" db="EMBL/GenBank/DDBJ databases">
        <authorList>
            <person name="Schell T."/>
        </authorList>
    </citation>
    <scope>NUCLEOTIDE SEQUENCE</scope>
    <source>
        <strain evidence="4">M5</strain>
    </source>
</reference>
<dbReference type="PANTHER" id="PTHR33194">
    <property type="entry name" value="ZINC KNUCKLE DOMAINCONTAINING PROTEIN"/>
    <property type="match status" value="1"/>
</dbReference>
<evidence type="ECO:0000259" key="3">
    <source>
        <dbReference type="PROSITE" id="PS50158"/>
    </source>
</evidence>
<dbReference type="SMART" id="SM00343">
    <property type="entry name" value="ZnF_C2HC"/>
    <property type="match status" value="2"/>
</dbReference>
<keyword evidence="1" id="KW-0863">Zinc-finger</keyword>
<dbReference type="OrthoDB" id="6367123at2759"/>
<sequence length="627" mass="69356">MLIVNSALCCTFLQQDHERIFSIQYKTSKHRTKLLLFLMTVALKSQIRRPQDSLQSVHAVENPPVNVAEPVVAVENPSVNVAEPVVAVENPPVNVAEPVVAVENPPINMANLTQILAQLTAMQRIMIDQQQDNQEQIAGLHRENQRQVAALTVALEGHGGGNGPLPKFGGSANEDVFDWIEAVERISTAARWTPAKLRRMAAAALHGAAANWTWIPMPGAQAVPPEENWADWSAAFTEAFRKRYTMDDWKAAVAARVQQPGESAAHYAHDKTKFHRLCPEPMSERAFVGHLIKYGRLEVVASTAPPVIDPLQGELARLRAEMEAVRRTQSNSTPRFQPEFRQQPFPRQDPRSAGQQAQASFGTRYNSSSSLPPAGQRRNVTWDDQQQRGRQMRDECYKCYQQGHIARDCPNERVCPYCREPGHVNSECPRLGRGQDGNRLNPSAQPRSRSTSPHQGNGRAASIIISIQGVADRREAIVDGGATINTIIQAAIPTQPIDLTETVFMVATGTHIHPIGEIILNVAWEGVERAVKFIVLESVASPIILGTRWAADVGAVTHYDDKERKMKCIRGAKAVRQLADSLAEMEQKEKTMDATHEEIITEKSAEEETPFSINPAVETVETTTTMP</sequence>
<evidence type="ECO:0000313" key="5">
    <source>
        <dbReference type="Proteomes" id="UP000789390"/>
    </source>
</evidence>
<dbReference type="GO" id="GO:0008270">
    <property type="term" value="F:zinc ion binding"/>
    <property type="evidence" value="ECO:0007669"/>
    <property type="project" value="UniProtKB-KW"/>
</dbReference>
<keyword evidence="1" id="KW-0479">Metal-binding</keyword>
<feature type="region of interest" description="Disordered" evidence="2">
    <location>
        <begin position="323"/>
        <end position="386"/>
    </location>
</feature>
<name>A0A8J2WEZ1_9CRUS</name>
<feature type="domain" description="CCHC-type" evidence="3">
    <location>
        <begin position="396"/>
        <end position="411"/>
    </location>
</feature>
<dbReference type="Gene3D" id="4.10.60.10">
    <property type="entry name" value="Zinc finger, CCHC-type"/>
    <property type="match status" value="1"/>
</dbReference>
<dbReference type="AlphaFoldDB" id="A0A8J2WEZ1"/>
<feature type="region of interest" description="Disordered" evidence="2">
    <location>
        <begin position="426"/>
        <end position="458"/>
    </location>
</feature>
<evidence type="ECO:0000256" key="2">
    <source>
        <dbReference type="SAM" id="MobiDB-lite"/>
    </source>
</evidence>
<dbReference type="SUPFAM" id="SSF57756">
    <property type="entry name" value="Retrovirus zinc finger-like domains"/>
    <property type="match status" value="1"/>
</dbReference>
<gene>
    <name evidence="4" type="ORF">DGAL_LOCUS7682</name>
</gene>
<dbReference type="Proteomes" id="UP000789390">
    <property type="component" value="Unassembled WGS sequence"/>
</dbReference>